<evidence type="ECO:0000313" key="3">
    <source>
        <dbReference type="Proteomes" id="UP000036987"/>
    </source>
</evidence>
<comment type="caution">
    <text evidence="2">The sequence shown here is derived from an EMBL/GenBank/DDBJ whole genome shotgun (WGS) entry which is preliminary data.</text>
</comment>
<proteinExistence type="predicted"/>
<dbReference type="Proteomes" id="UP000036987">
    <property type="component" value="Unassembled WGS sequence"/>
</dbReference>
<sequence length="679" mass="74918">MKKKKATQRGINPTSKRIRYGESSMSDNPIRSAMNQLRNRNRAIQTNFPEFPITIRSATNMNHARRSRGSIFSNHATHTSLLRTAGQQEYASMLDSVYSEIAQPPLQLTITSNYRPGSMSSVNMCAQPVLDPISTNNLRGSVGQQYSAAPNLQNLNMVARPVNPTSLSNFPGSGGHQSGSMHESLRSVSPTLSMRRRSRDQTVLNQADRTSLPAQVEQQFGQSMHQSTAPDLLFQAKNNTAGSYQYGSIHESTRSNLNLDGHYPIDSKSWNHAANTKSVGRPVNFIPTTVSEALNMAKGALMGLSRRNKTQANINGHHQNHHPMNEAPKQPAAAKRTSTTTSDQYSILGERLASLYSTGDWPGNTSSIPTEQPRYSKPESPRHRPSNTGGNPLGRTYVAAPTRYCVKCGTIVFPTLNNNPDCPEKHQNNKKRVVSRVGKQIHPAPAPKLKPEPAPVASREFVNIPIKVRAKKKLPRRSISMGSVECSSRSTDFSMRSTDYSFKKRSWKAIGNDLFSVEDAKRKLIKMAGEMNKIHIKLEQKPNSINPIVSAEMILDVHLPTKVVAAEEHNTEAPAAITEVVKQDEEENTEAPAAITEVVKQDGEENTEPPAAITEVVKQDEEENTEPPAAITEVVKQDEEENIEAPDGEEEEEEEIDELSEKSEPSSDTSSGDLYSPDF</sequence>
<feature type="region of interest" description="Disordered" evidence="1">
    <location>
        <begin position="168"/>
        <end position="208"/>
    </location>
</feature>
<gene>
    <name evidence="2" type="ORF">ZOSMA_181G00130</name>
</gene>
<feature type="region of interest" description="Disordered" evidence="1">
    <location>
        <begin position="358"/>
        <end position="394"/>
    </location>
</feature>
<dbReference type="EMBL" id="LFYR01000676">
    <property type="protein sequence ID" value="KMZ71378.1"/>
    <property type="molecule type" value="Genomic_DNA"/>
</dbReference>
<evidence type="ECO:0000313" key="2">
    <source>
        <dbReference type="EMBL" id="KMZ71378.1"/>
    </source>
</evidence>
<feature type="region of interest" description="Disordered" evidence="1">
    <location>
        <begin position="598"/>
        <end position="679"/>
    </location>
</feature>
<feature type="compositionally biased region" description="Acidic residues" evidence="1">
    <location>
        <begin position="638"/>
        <end position="658"/>
    </location>
</feature>
<reference evidence="3" key="1">
    <citation type="journal article" date="2016" name="Nature">
        <title>The genome of the seagrass Zostera marina reveals angiosperm adaptation to the sea.</title>
        <authorList>
            <person name="Olsen J.L."/>
            <person name="Rouze P."/>
            <person name="Verhelst B."/>
            <person name="Lin Y.-C."/>
            <person name="Bayer T."/>
            <person name="Collen J."/>
            <person name="Dattolo E."/>
            <person name="De Paoli E."/>
            <person name="Dittami S."/>
            <person name="Maumus F."/>
            <person name="Michel G."/>
            <person name="Kersting A."/>
            <person name="Lauritano C."/>
            <person name="Lohaus R."/>
            <person name="Toepel M."/>
            <person name="Tonon T."/>
            <person name="Vanneste K."/>
            <person name="Amirebrahimi M."/>
            <person name="Brakel J."/>
            <person name="Bostroem C."/>
            <person name="Chovatia M."/>
            <person name="Grimwood J."/>
            <person name="Jenkins J.W."/>
            <person name="Jueterbock A."/>
            <person name="Mraz A."/>
            <person name="Stam W.T."/>
            <person name="Tice H."/>
            <person name="Bornberg-Bauer E."/>
            <person name="Green P.J."/>
            <person name="Pearson G.A."/>
            <person name="Procaccini G."/>
            <person name="Duarte C.M."/>
            <person name="Schmutz J."/>
            <person name="Reusch T.B.H."/>
            <person name="Van de Peer Y."/>
        </authorList>
    </citation>
    <scope>NUCLEOTIDE SEQUENCE [LARGE SCALE GENOMIC DNA]</scope>
    <source>
        <strain evidence="3">cv. Finnish</strain>
    </source>
</reference>
<keyword evidence="3" id="KW-1185">Reference proteome</keyword>
<dbReference type="AlphaFoldDB" id="A0A0K9PQN3"/>
<feature type="region of interest" description="Disordered" evidence="1">
    <location>
        <begin position="314"/>
        <end position="344"/>
    </location>
</feature>
<protein>
    <submittedName>
        <fullName evidence="2">Uncharacterized protein</fullName>
    </submittedName>
</protein>
<accession>A0A0K9PQN3</accession>
<organism evidence="2 3">
    <name type="scientific">Zostera marina</name>
    <name type="common">Eelgrass</name>
    <dbReference type="NCBI Taxonomy" id="29655"/>
    <lineage>
        <taxon>Eukaryota</taxon>
        <taxon>Viridiplantae</taxon>
        <taxon>Streptophyta</taxon>
        <taxon>Embryophyta</taxon>
        <taxon>Tracheophyta</taxon>
        <taxon>Spermatophyta</taxon>
        <taxon>Magnoliopsida</taxon>
        <taxon>Liliopsida</taxon>
        <taxon>Zosteraceae</taxon>
        <taxon>Zostera</taxon>
    </lineage>
</organism>
<feature type="region of interest" description="Disordered" evidence="1">
    <location>
        <begin position="1"/>
        <end position="29"/>
    </location>
</feature>
<name>A0A0K9PQN3_ZOSMR</name>
<feature type="compositionally biased region" description="Polar residues" evidence="1">
    <location>
        <begin position="178"/>
        <end position="192"/>
    </location>
</feature>
<evidence type="ECO:0000256" key="1">
    <source>
        <dbReference type="SAM" id="MobiDB-lite"/>
    </source>
</evidence>